<dbReference type="RefSeq" id="XP_019859930.1">
    <property type="nucleotide sequence ID" value="XM_020004371.1"/>
</dbReference>
<dbReference type="PANTHER" id="PTHR13743:SF123">
    <property type="entry name" value="PROTEIN FAN"/>
    <property type="match status" value="1"/>
</dbReference>
<dbReference type="InterPro" id="IPR000742">
    <property type="entry name" value="EGF"/>
</dbReference>
<dbReference type="Proteomes" id="UP000007879">
    <property type="component" value="Unassembled WGS sequence"/>
</dbReference>
<dbReference type="Pfam" id="PF02138">
    <property type="entry name" value="Beach"/>
    <property type="match status" value="1"/>
</dbReference>
<evidence type="ECO:0000259" key="2">
    <source>
        <dbReference type="PROSITE" id="PS50197"/>
    </source>
</evidence>
<evidence type="ECO:0000313" key="5">
    <source>
        <dbReference type="Proteomes" id="UP000007879"/>
    </source>
</evidence>
<feature type="domain" description="BEACH-type PH" evidence="3">
    <location>
        <begin position="1"/>
        <end position="40"/>
    </location>
</feature>
<evidence type="ECO:0000313" key="4">
    <source>
        <dbReference type="EnsemblMetazoa" id="XP_019859930.1"/>
    </source>
</evidence>
<accession>A0AAN0JSD4</accession>
<dbReference type="SUPFAM" id="SSF57196">
    <property type="entry name" value="EGF/Laminin"/>
    <property type="match status" value="1"/>
</dbReference>
<sequence length="475" mass="52837">MKRRYMLRHVGLELFSRGGQSIFLVLSSTSKRNSLYDKLVGVRGVSLQVPDLTDATQKWQTGEISNYDYLMFLNFVADQSFNDIMQYPVLPWILADYTSTTLDLTKPDTFRDLSKPIGALNEERLAFFKDRYAEMSGRKFLYGTHYSAPGYVLYYLVRTVQQCVPVYPVLQVQLPYSTVTRSIVIATLIRFPCDHESQYRCARKVSTVICVHDVQCLEPDCNNHGSCDMGACSCESPWTGDTCGSVNCSLTDCNGHGICMEVLSEFVFLIFIECKKGYYGVNCAQKCVFPDCSGNGHCSIVNGPCLCNKGWTGISCSITLIENNQMNTSSTLFITSSSSSSLLADTPNASTAVPMMNSISSLLSPTNDVSLQDITVLNNDNKSIDGCNGTNNSSSSPPVNYSANDDDNQFIIIIILIGLSTVTIHVILCAIHICCHGNGEIKFNKSEIKRELMERREWEQIMLQNSNWNSSTDED</sequence>
<dbReference type="GeneID" id="109588194"/>
<dbReference type="Pfam" id="PF23106">
    <property type="entry name" value="EGF_Teneurin"/>
    <property type="match status" value="2"/>
</dbReference>
<keyword evidence="1" id="KW-0812">Transmembrane</keyword>
<dbReference type="InterPro" id="IPR050865">
    <property type="entry name" value="BEACH_Domain"/>
</dbReference>
<evidence type="ECO:0000259" key="3">
    <source>
        <dbReference type="PROSITE" id="PS51783"/>
    </source>
</evidence>
<dbReference type="Gene3D" id="2.10.25.10">
    <property type="entry name" value="Laminin"/>
    <property type="match status" value="2"/>
</dbReference>
<dbReference type="EnsemblMetazoa" id="XM_020004371.1">
    <property type="protein sequence ID" value="XP_019859930.1"/>
    <property type="gene ID" value="LOC109588194"/>
</dbReference>
<dbReference type="PANTHER" id="PTHR13743">
    <property type="entry name" value="BEIGE/BEACH-RELATED"/>
    <property type="match status" value="1"/>
</dbReference>
<reference evidence="5" key="1">
    <citation type="journal article" date="2010" name="Nature">
        <title>The Amphimedon queenslandica genome and the evolution of animal complexity.</title>
        <authorList>
            <person name="Srivastava M."/>
            <person name="Simakov O."/>
            <person name="Chapman J."/>
            <person name="Fahey B."/>
            <person name="Gauthier M.E."/>
            <person name="Mitros T."/>
            <person name="Richards G.S."/>
            <person name="Conaco C."/>
            <person name="Dacre M."/>
            <person name="Hellsten U."/>
            <person name="Larroux C."/>
            <person name="Putnam N.H."/>
            <person name="Stanke M."/>
            <person name="Adamska M."/>
            <person name="Darling A."/>
            <person name="Degnan S.M."/>
            <person name="Oakley T.H."/>
            <person name="Plachetzki D.C."/>
            <person name="Zhai Y."/>
            <person name="Adamski M."/>
            <person name="Calcino A."/>
            <person name="Cummins S.F."/>
            <person name="Goodstein D.M."/>
            <person name="Harris C."/>
            <person name="Jackson D.J."/>
            <person name="Leys S.P."/>
            <person name="Shu S."/>
            <person name="Woodcroft B.J."/>
            <person name="Vervoort M."/>
            <person name="Kosik K.S."/>
            <person name="Manning G."/>
            <person name="Degnan B.M."/>
            <person name="Rokhsar D.S."/>
        </authorList>
    </citation>
    <scope>NUCLEOTIDE SEQUENCE [LARGE SCALE GENOMIC DNA]</scope>
</reference>
<dbReference type="PROSITE" id="PS01186">
    <property type="entry name" value="EGF_2"/>
    <property type="match status" value="1"/>
</dbReference>
<dbReference type="Gene3D" id="1.10.1540.10">
    <property type="entry name" value="BEACH domain"/>
    <property type="match status" value="1"/>
</dbReference>
<dbReference type="InterPro" id="IPR000409">
    <property type="entry name" value="BEACH_dom"/>
</dbReference>
<protein>
    <recommendedName>
        <fullName evidence="6">EGF-like domain-containing protein</fullName>
    </recommendedName>
</protein>
<evidence type="ECO:0008006" key="6">
    <source>
        <dbReference type="Google" id="ProtNLM"/>
    </source>
</evidence>
<dbReference type="SMART" id="SM01026">
    <property type="entry name" value="Beach"/>
    <property type="match status" value="1"/>
</dbReference>
<dbReference type="PROSITE" id="PS00022">
    <property type="entry name" value="EGF_1"/>
    <property type="match status" value="1"/>
</dbReference>
<keyword evidence="5" id="KW-1185">Reference proteome</keyword>
<dbReference type="AlphaFoldDB" id="A0AAN0JSD4"/>
<evidence type="ECO:0000256" key="1">
    <source>
        <dbReference type="SAM" id="Phobius"/>
    </source>
</evidence>
<proteinExistence type="predicted"/>
<reference evidence="4" key="2">
    <citation type="submission" date="2024-06" db="UniProtKB">
        <authorList>
            <consortium name="EnsemblMetazoa"/>
        </authorList>
    </citation>
    <scope>IDENTIFICATION</scope>
</reference>
<dbReference type="SUPFAM" id="SSF81837">
    <property type="entry name" value="BEACH domain"/>
    <property type="match status" value="1"/>
</dbReference>
<feature type="domain" description="BEACH" evidence="2">
    <location>
        <begin position="44"/>
        <end position="340"/>
    </location>
</feature>
<keyword evidence="1" id="KW-0472">Membrane</keyword>
<dbReference type="PROSITE" id="PS50197">
    <property type="entry name" value="BEACH"/>
    <property type="match status" value="1"/>
</dbReference>
<feature type="transmembrane region" description="Helical" evidence="1">
    <location>
        <begin position="410"/>
        <end position="435"/>
    </location>
</feature>
<dbReference type="PROSITE" id="PS51783">
    <property type="entry name" value="PH_BEACH"/>
    <property type="match status" value="1"/>
</dbReference>
<dbReference type="KEGG" id="aqu:109588194"/>
<dbReference type="InterPro" id="IPR023362">
    <property type="entry name" value="PH-BEACH_dom"/>
</dbReference>
<dbReference type="SUPFAM" id="SSF50729">
    <property type="entry name" value="PH domain-like"/>
    <property type="match status" value="1"/>
</dbReference>
<name>A0AAN0JSD4_AMPQE</name>
<keyword evidence="1" id="KW-1133">Transmembrane helix</keyword>
<dbReference type="InterPro" id="IPR036372">
    <property type="entry name" value="BEACH_dom_sf"/>
</dbReference>
<organism evidence="4 5">
    <name type="scientific">Amphimedon queenslandica</name>
    <name type="common">Sponge</name>
    <dbReference type="NCBI Taxonomy" id="400682"/>
    <lineage>
        <taxon>Eukaryota</taxon>
        <taxon>Metazoa</taxon>
        <taxon>Porifera</taxon>
        <taxon>Demospongiae</taxon>
        <taxon>Heteroscleromorpha</taxon>
        <taxon>Haplosclerida</taxon>
        <taxon>Niphatidae</taxon>
        <taxon>Amphimedon</taxon>
    </lineage>
</organism>